<sequence length="188" mass="22536">MRRLLEVLTPNRAKGKHVIMQQSQQYLDQQEVLERNTQTFRLRFAQAEDIETLMRLQEDGYQGFQAWRYRDFVYDYHHNPYCVYLLLEEVQSKEVVGMITGRFLAKGAHISHLIVQTSHQRLGLGNYLLTAWIELVAQHQLPQITLEVRQSNEVAQQLYRAHRFIKIKDIPFYYDDNQETAYFMCRYM</sequence>
<proteinExistence type="predicted"/>
<name>A0A2I1K4H2_9LACT</name>
<evidence type="ECO:0000259" key="3">
    <source>
        <dbReference type="PROSITE" id="PS51186"/>
    </source>
</evidence>
<evidence type="ECO:0000313" key="5">
    <source>
        <dbReference type="Proteomes" id="UP000234384"/>
    </source>
</evidence>
<dbReference type="SUPFAM" id="SSF55729">
    <property type="entry name" value="Acyl-CoA N-acyltransferases (Nat)"/>
    <property type="match status" value="1"/>
</dbReference>
<dbReference type="GO" id="GO:0008080">
    <property type="term" value="F:N-acetyltransferase activity"/>
    <property type="evidence" value="ECO:0007669"/>
    <property type="project" value="InterPro"/>
</dbReference>
<dbReference type="RefSeq" id="WP_101953772.1">
    <property type="nucleotide sequence ID" value="NZ_PKHE01000002.1"/>
</dbReference>
<feature type="domain" description="N-acetyltransferase" evidence="3">
    <location>
        <begin position="40"/>
        <end position="188"/>
    </location>
</feature>
<dbReference type="Pfam" id="PF00583">
    <property type="entry name" value="Acetyltransf_1"/>
    <property type="match status" value="1"/>
</dbReference>
<comment type="caution">
    <text evidence="4">The sequence shown here is derived from an EMBL/GenBank/DDBJ whole genome shotgun (WGS) entry which is preliminary data.</text>
</comment>
<keyword evidence="1 4" id="KW-0808">Transferase</keyword>
<evidence type="ECO:0000313" key="4">
    <source>
        <dbReference type="EMBL" id="PKY90544.1"/>
    </source>
</evidence>
<dbReference type="Proteomes" id="UP000234384">
    <property type="component" value="Unassembled WGS sequence"/>
</dbReference>
<dbReference type="NCBIfam" id="TIGR01575">
    <property type="entry name" value="rimI"/>
    <property type="match status" value="1"/>
</dbReference>
<dbReference type="InterPro" id="IPR000182">
    <property type="entry name" value="GNAT_dom"/>
</dbReference>
<dbReference type="OrthoDB" id="9794566at2"/>
<dbReference type="PANTHER" id="PTHR43800:SF1">
    <property type="entry name" value="PEPTIDYL-LYSINE N-ACETYLTRANSFERASE YJAB"/>
    <property type="match status" value="1"/>
</dbReference>
<protein>
    <submittedName>
        <fullName evidence="4">Ribosomal-protein-alanine N-acetyltransferase</fullName>
    </submittedName>
</protein>
<dbReference type="InterPro" id="IPR006464">
    <property type="entry name" value="AcTrfase_RimI/Ard1"/>
</dbReference>
<dbReference type="CDD" id="cd04301">
    <property type="entry name" value="NAT_SF"/>
    <property type="match status" value="1"/>
</dbReference>
<evidence type="ECO:0000256" key="1">
    <source>
        <dbReference type="ARBA" id="ARBA00022679"/>
    </source>
</evidence>
<accession>A0A2I1K4H2</accession>
<keyword evidence="2" id="KW-0012">Acyltransferase</keyword>
<dbReference type="Gene3D" id="3.40.630.30">
    <property type="match status" value="1"/>
</dbReference>
<reference evidence="4 5" key="1">
    <citation type="submission" date="2017-12" db="EMBL/GenBank/DDBJ databases">
        <title>Phylogenetic diversity of female urinary microbiome.</title>
        <authorList>
            <person name="Thomas-White K."/>
            <person name="Wolfe A.J."/>
        </authorList>
    </citation>
    <scope>NUCLEOTIDE SEQUENCE [LARGE SCALE GENOMIC DNA]</scope>
    <source>
        <strain evidence="4 5">UMB0898</strain>
    </source>
</reference>
<gene>
    <name evidence="4" type="primary">rimI</name>
    <name evidence="4" type="ORF">CYJ57_01390</name>
</gene>
<organism evidence="4 5">
    <name type="scientific">Falseniella ignava</name>
    <dbReference type="NCBI Taxonomy" id="137730"/>
    <lineage>
        <taxon>Bacteria</taxon>
        <taxon>Bacillati</taxon>
        <taxon>Bacillota</taxon>
        <taxon>Bacilli</taxon>
        <taxon>Lactobacillales</taxon>
        <taxon>Aerococcaceae</taxon>
        <taxon>Falseniella</taxon>
    </lineage>
</organism>
<dbReference type="PANTHER" id="PTHR43800">
    <property type="entry name" value="PEPTIDYL-LYSINE N-ACETYLTRANSFERASE YJAB"/>
    <property type="match status" value="1"/>
</dbReference>
<dbReference type="EMBL" id="PKHE01000002">
    <property type="protein sequence ID" value="PKY90544.1"/>
    <property type="molecule type" value="Genomic_DNA"/>
</dbReference>
<dbReference type="PROSITE" id="PS51186">
    <property type="entry name" value="GNAT"/>
    <property type="match status" value="1"/>
</dbReference>
<dbReference type="AlphaFoldDB" id="A0A2I1K4H2"/>
<evidence type="ECO:0000256" key="2">
    <source>
        <dbReference type="ARBA" id="ARBA00023315"/>
    </source>
</evidence>
<dbReference type="InterPro" id="IPR016181">
    <property type="entry name" value="Acyl_CoA_acyltransferase"/>
</dbReference>